<comment type="caution">
    <text evidence="3">The sequence shown here is derived from an EMBL/GenBank/DDBJ whole genome shotgun (WGS) entry which is preliminary data.</text>
</comment>
<dbReference type="SMART" id="SM00409">
    <property type="entry name" value="IG"/>
    <property type="match status" value="1"/>
</dbReference>
<reference evidence="3 4" key="1">
    <citation type="journal article" date="2018" name="Nat. Ecol. Evol.">
        <title>Shark genomes provide insights into elasmobranch evolution and the origin of vertebrates.</title>
        <authorList>
            <person name="Hara Y"/>
            <person name="Yamaguchi K"/>
            <person name="Onimaru K"/>
            <person name="Kadota M"/>
            <person name="Koyanagi M"/>
            <person name="Keeley SD"/>
            <person name="Tatsumi K"/>
            <person name="Tanaka K"/>
            <person name="Motone F"/>
            <person name="Kageyama Y"/>
            <person name="Nozu R"/>
            <person name="Adachi N"/>
            <person name="Nishimura O"/>
            <person name="Nakagawa R"/>
            <person name="Tanegashima C"/>
            <person name="Kiyatake I"/>
            <person name="Matsumoto R"/>
            <person name="Murakumo K"/>
            <person name="Nishida K"/>
            <person name="Terakita A"/>
            <person name="Kuratani S"/>
            <person name="Sato K"/>
            <person name="Hyodo S Kuraku.S."/>
        </authorList>
    </citation>
    <scope>NUCLEOTIDE SEQUENCE [LARGE SCALE GENOMIC DNA]</scope>
</reference>
<gene>
    <name evidence="3" type="ORF">chiPu_0016811</name>
</gene>
<proteinExistence type="predicted"/>
<dbReference type="InterPro" id="IPR007110">
    <property type="entry name" value="Ig-like_dom"/>
</dbReference>
<dbReference type="OrthoDB" id="10039395at2759"/>
<evidence type="ECO:0000256" key="1">
    <source>
        <dbReference type="SAM" id="SignalP"/>
    </source>
</evidence>
<dbReference type="InterPro" id="IPR036179">
    <property type="entry name" value="Ig-like_dom_sf"/>
</dbReference>
<name>A0A401T6R0_CHIPU</name>
<dbReference type="AlphaFoldDB" id="A0A401T6R0"/>
<sequence>MLLFSIFVIGHLFWTRMVATAGDLKLSVEPQSGSVNTGDQVTFLCTIAGSEAGITFFLYKEGDKQRRMINSSEKAIEGKFQFRVQGSDEGTYYCVYDTEQFTSVAYSNRVKITVRGKAPTSWRDAIMVQLCRVQISFHCFEEGSQTEKQKKPIRSIPNQPQPTIVWVTNSSIPEERQMHDVKGLITGSGTGY</sequence>
<feature type="chain" id="PRO_5019537491" description="Ig-like domain-containing protein" evidence="1">
    <location>
        <begin position="22"/>
        <end position="192"/>
    </location>
</feature>
<dbReference type="InterPro" id="IPR013783">
    <property type="entry name" value="Ig-like_fold"/>
</dbReference>
<feature type="non-terminal residue" evidence="3">
    <location>
        <position position="192"/>
    </location>
</feature>
<dbReference type="InterPro" id="IPR003599">
    <property type="entry name" value="Ig_sub"/>
</dbReference>
<keyword evidence="4" id="KW-1185">Reference proteome</keyword>
<dbReference type="EMBL" id="BEZZ01001155">
    <property type="protein sequence ID" value="GCC38297.1"/>
    <property type="molecule type" value="Genomic_DNA"/>
</dbReference>
<feature type="signal peptide" evidence="1">
    <location>
        <begin position="1"/>
        <end position="21"/>
    </location>
</feature>
<protein>
    <recommendedName>
        <fullName evidence="2">Ig-like domain-containing protein</fullName>
    </recommendedName>
</protein>
<evidence type="ECO:0000259" key="2">
    <source>
        <dbReference type="PROSITE" id="PS50835"/>
    </source>
</evidence>
<dbReference type="Pfam" id="PF13895">
    <property type="entry name" value="Ig_2"/>
    <property type="match status" value="1"/>
</dbReference>
<evidence type="ECO:0000313" key="3">
    <source>
        <dbReference type="EMBL" id="GCC38297.1"/>
    </source>
</evidence>
<evidence type="ECO:0000313" key="4">
    <source>
        <dbReference type="Proteomes" id="UP000287033"/>
    </source>
</evidence>
<organism evidence="3 4">
    <name type="scientific">Chiloscyllium punctatum</name>
    <name type="common">Brownbanded bambooshark</name>
    <name type="synonym">Hemiscyllium punctatum</name>
    <dbReference type="NCBI Taxonomy" id="137246"/>
    <lineage>
        <taxon>Eukaryota</taxon>
        <taxon>Metazoa</taxon>
        <taxon>Chordata</taxon>
        <taxon>Craniata</taxon>
        <taxon>Vertebrata</taxon>
        <taxon>Chondrichthyes</taxon>
        <taxon>Elasmobranchii</taxon>
        <taxon>Galeomorphii</taxon>
        <taxon>Galeoidea</taxon>
        <taxon>Orectolobiformes</taxon>
        <taxon>Hemiscylliidae</taxon>
        <taxon>Chiloscyllium</taxon>
    </lineage>
</organism>
<dbReference type="Proteomes" id="UP000287033">
    <property type="component" value="Unassembled WGS sequence"/>
</dbReference>
<feature type="domain" description="Ig-like" evidence="2">
    <location>
        <begin position="24"/>
        <end position="113"/>
    </location>
</feature>
<accession>A0A401T6R0</accession>
<dbReference type="Gene3D" id="2.60.40.10">
    <property type="entry name" value="Immunoglobulins"/>
    <property type="match status" value="1"/>
</dbReference>
<dbReference type="SUPFAM" id="SSF48726">
    <property type="entry name" value="Immunoglobulin"/>
    <property type="match status" value="1"/>
</dbReference>
<dbReference type="PROSITE" id="PS50835">
    <property type="entry name" value="IG_LIKE"/>
    <property type="match status" value="1"/>
</dbReference>
<keyword evidence="1" id="KW-0732">Signal</keyword>